<dbReference type="Gene3D" id="3.30.40.10">
    <property type="entry name" value="Zinc/RING finger domain, C3HC4 (zinc finger)"/>
    <property type="match status" value="1"/>
</dbReference>
<evidence type="ECO:0000256" key="3">
    <source>
        <dbReference type="ARBA" id="ARBA00012483"/>
    </source>
</evidence>
<dbReference type="Pfam" id="PF00097">
    <property type="entry name" value="zf-C3HC4"/>
    <property type="match status" value="1"/>
</dbReference>
<keyword evidence="6 9" id="KW-0863">Zinc-finger</keyword>
<evidence type="ECO:0000256" key="4">
    <source>
        <dbReference type="ARBA" id="ARBA00022679"/>
    </source>
</evidence>
<dbReference type="InterPro" id="IPR013083">
    <property type="entry name" value="Znf_RING/FYVE/PHD"/>
</dbReference>
<dbReference type="STRING" id="102285.A0A0R3T9D5"/>
<comment type="catalytic activity">
    <reaction evidence="1">
        <text>S-ubiquitinyl-[E2 ubiquitin-conjugating enzyme]-L-cysteine + [acceptor protein]-L-lysine = [E2 ubiquitin-conjugating enzyme]-L-cysteine + N(6)-ubiquitinyl-[acceptor protein]-L-lysine.</text>
        <dbReference type="EC" id="2.3.2.27"/>
    </reaction>
</comment>
<dbReference type="PANTHER" id="PTHR12313">
    <property type="entry name" value="E3 UBIQUITIN-PROTEIN LIGASE RNF5-RELATED"/>
    <property type="match status" value="1"/>
</dbReference>
<reference evidence="13" key="1">
    <citation type="submission" date="2017-02" db="UniProtKB">
        <authorList>
            <consortium name="WormBaseParasite"/>
        </authorList>
    </citation>
    <scope>IDENTIFICATION</scope>
</reference>
<organism evidence="13">
    <name type="scientific">Rodentolepis nana</name>
    <name type="common">Dwarf tapeworm</name>
    <name type="synonym">Hymenolepis nana</name>
    <dbReference type="NCBI Taxonomy" id="102285"/>
    <lineage>
        <taxon>Eukaryota</taxon>
        <taxon>Metazoa</taxon>
        <taxon>Spiralia</taxon>
        <taxon>Lophotrochozoa</taxon>
        <taxon>Platyhelminthes</taxon>
        <taxon>Cestoda</taxon>
        <taxon>Eucestoda</taxon>
        <taxon>Cyclophyllidea</taxon>
        <taxon>Hymenolepididae</taxon>
        <taxon>Rodentolepis</taxon>
    </lineage>
</organism>
<evidence type="ECO:0000313" key="13">
    <source>
        <dbReference type="WBParaSite" id="HNAJ_0000367401-mRNA-1"/>
    </source>
</evidence>
<keyword evidence="4" id="KW-0808">Transferase</keyword>
<comment type="pathway">
    <text evidence="2">Protein modification; protein ubiquitination.</text>
</comment>
<dbReference type="EC" id="2.3.2.27" evidence="3"/>
<evidence type="ECO:0000256" key="9">
    <source>
        <dbReference type="PROSITE-ProRule" id="PRU00175"/>
    </source>
</evidence>
<dbReference type="GO" id="GO:0061630">
    <property type="term" value="F:ubiquitin protein ligase activity"/>
    <property type="evidence" value="ECO:0007669"/>
    <property type="project" value="UniProtKB-EC"/>
</dbReference>
<dbReference type="GO" id="GO:0005783">
    <property type="term" value="C:endoplasmic reticulum"/>
    <property type="evidence" value="ECO:0007669"/>
    <property type="project" value="InterPro"/>
</dbReference>
<evidence type="ECO:0000256" key="7">
    <source>
        <dbReference type="ARBA" id="ARBA00022786"/>
    </source>
</evidence>
<dbReference type="SMART" id="SM00184">
    <property type="entry name" value="RING"/>
    <property type="match status" value="1"/>
</dbReference>
<dbReference type="Gene3D" id="4.10.1000.40">
    <property type="match status" value="1"/>
</dbReference>
<evidence type="ECO:0000256" key="8">
    <source>
        <dbReference type="ARBA" id="ARBA00022833"/>
    </source>
</evidence>
<accession>A0A0R3T9D5</accession>
<evidence type="ECO:0000256" key="2">
    <source>
        <dbReference type="ARBA" id="ARBA00004906"/>
    </source>
</evidence>
<keyword evidence="5" id="KW-0479">Metal-binding</keyword>
<dbReference type="WBParaSite" id="HNAJ_0000367401-mRNA-1">
    <property type="protein sequence ID" value="HNAJ_0000367401-mRNA-1"/>
    <property type="gene ID" value="HNAJ_0000367401"/>
</dbReference>
<dbReference type="InterPro" id="IPR001841">
    <property type="entry name" value="Znf_RING"/>
</dbReference>
<protein>
    <recommendedName>
        <fullName evidence="3">RING-type E3 ubiquitin transferase</fullName>
        <ecNumber evidence="3">2.3.2.27</ecNumber>
    </recommendedName>
</protein>
<dbReference type="GO" id="GO:0006511">
    <property type="term" value="P:ubiquitin-dependent protein catabolic process"/>
    <property type="evidence" value="ECO:0007669"/>
    <property type="project" value="InterPro"/>
</dbReference>
<dbReference type="SUPFAM" id="SSF57850">
    <property type="entry name" value="RING/U-box"/>
    <property type="match status" value="1"/>
</dbReference>
<evidence type="ECO:0000313" key="12">
    <source>
        <dbReference type="Proteomes" id="UP000278807"/>
    </source>
</evidence>
<name>A0A0R3T9D5_RODNA</name>
<keyword evidence="7" id="KW-0833">Ubl conjugation pathway</keyword>
<evidence type="ECO:0000259" key="10">
    <source>
        <dbReference type="PROSITE" id="PS50089"/>
    </source>
</evidence>
<dbReference type="OrthoDB" id="6105938at2759"/>
<dbReference type="AlphaFoldDB" id="A0A0R3T9D5"/>
<dbReference type="InterPro" id="IPR018957">
    <property type="entry name" value="Znf_C3HC4_RING-type"/>
</dbReference>
<evidence type="ECO:0000256" key="1">
    <source>
        <dbReference type="ARBA" id="ARBA00000900"/>
    </source>
</evidence>
<dbReference type="EMBL" id="UZAE01002222">
    <property type="protein sequence ID" value="VDN99531.1"/>
    <property type="molecule type" value="Genomic_DNA"/>
</dbReference>
<sequence>MARKVQISLENFKEISSCNVCFSTVKDPWTLPCGHFFCYDPCLTGLIKHQLNKCPTCRKTFHHTQVNPFYFFRDFIQKAKLDGEVGDDREGDMTVKEIMGESWTTRKAPSPPPLDYEIDRPPLSEESYEAERLAFLMSNDPTFIPVSQRPPENRRCPRWPVCDGRNCPHIHPNRLCMDLLCPGGEVCDLVHADTFINLLQGGDSRN</sequence>
<evidence type="ECO:0000256" key="5">
    <source>
        <dbReference type="ARBA" id="ARBA00022723"/>
    </source>
</evidence>
<dbReference type="GO" id="GO:0008270">
    <property type="term" value="F:zinc ion binding"/>
    <property type="evidence" value="ECO:0007669"/>
    <property type="project" value="UniProtKB-KW"/>
</dbReference>
<evidence type="ECO:0000256" key="6">
    <source>
        <dbReference type="ARBA" id="ARBA00022771"/>
    </source>
</evidence>
<dbReference type="PROSITE" id="PS50089">
    <property type="entry name" value="ZF_RING_2"/>
    <property type="match status" value="1"/>
</dbReference>
<proteinExistence type="predicted"/>
<reference evidence="11 12" key="2">
    <citation type="submission" date="2018-11" db="EMBL/GenBank/DDBJ databases">
        <authorList>
            <consortium name="Pathogen Informatics"/>
        </authorList>
    </citation>
    <scope>NUCLEOTIDE SEQUENCE [LARGE SCALE GENOMIC DNA]</scope>
</reference>
<dbReference type="Proteomes" id="UP000278807">
    <property type="component" value="Unassembled WGS sequence"/>
</dbReference>
<keyword evidence="12" id="KW-1185">Reference proteome</keyword>
<keyword evidence="8" id="KW-0862">Zinc</keyword>
<feature type="domain" description="RING-type" evidence="10">
    <location>
        <begin position="18"/>
        <end position="58"/>
    </location>
</feature>
<evidence type="ECO:0000313" key="11">
    <source>
        <dbReference type="EMBL" id="VDN99531.1"/>
    </source>
</evidence>
<dbReference type="InterPro" id="IPR045103">
    <property type="entry name" value="RNF5/RNF185-like"/>
</dbReference>
<gene>
    <name evidence="11" type="ORF">HNAJ_LOCUS3672</name>
</gene>